<comment type="caution">
    <text evidence="2">The sequence shown here is derived from an EMBL/GenBank/DDBJ whole genome shotgun (WGS) entry which is preliminary data.</text>
</comment>
<protein>
    <submittedName>
        <fullName evidence="2">Ribonuclease H-like protein</fullName>
    </submittedName>
</protein>
<evidence type="ECO:0000259" key="1">
    <source>
        <dbReference type="Pfam" id="PF01612"/>
    </source>
</evidence>
<evidence type="ECO:0000313" key="3">
    <source>
        <dbReference type="Proteomes" id="UP000076881"/>
    </source>
</evidence>
<dbReference type="PANTHER" id="PTHR43040">
    <property type="entry name" value="RIBONUCLEASE D"/>
    <property type="match status" value="1"/>
</dbReference>
<proteinExistence type="predicted"/>
<dbReference type="InterPro" id="IPR002562">
    <property type="entry name" value="3'-5'_exonuclease_dom"/>
</dbReference>
<dbReference type="PANTHER" id="PTHR43040:SF1">
    <property type="entry name" value="RIBONUCLEASE D"/>
    <property type="match status" value="1"/>
</dbReference>
<dbReference type="STRING" id="1081108.A0A162MKB8"/>
<dbReference type="EMBL" id="AZHF01000016">
    <property type="protein sequence ID" value="OAA63230.1"/>
    <property type="molecule type" value="Genomic_DNA"/>
</dbReference>
<gene>
    <name evidence="2" type="ORF">LEL_10695</name>
</gene>
<dbReference type="SUPFAM" id="SSF53098">
    <property type="entry name" value="Ribonuclease H-like"/>
    <property type="match status" value="1"/>
</dbReference>
<dbReference type="GO" id="GO:0008408">
    <property type="term" value="F:3'-5' exonuclease activity"/>
    <property type="evidence" value="ECO:0007669"/>
    <property type="project" value="InterPro"/>
</dbReference>
<dbReference type="InterPro" id="IPR036397">
    <property type="entry name" value="RNaseH_sf"/>
</dbReference>
<evidence type="ECO:0000313" key="2">
    <source>
        <dbReference type="EMBL" id="OAA63230.1"/>
    </source>
</evidence>
<dbReference type="OrthoDB" id="26838at2759"/>
<dbReference type="AlphaFoldDB" id="A0A162MKB8"/>
<dbReference type="GO" id="GO:0003676">
    <property type="term" value="F:nucleic acid binding"/>
    <property type="evidence" value="ECO:0007669"/>
    <property type="project" value="InterPro"/>
</dbReference>
<feature type="domain" description="3'-5' exonuclease" evidence="1">
    <location>
        <begin position="8"/>
        <end position="208"/>
    </location>
</feature>
<accession>A0A162MKB8</accession>
<dbReference type="GO" id="GO:0006139">
    <property type="term" value="P:nucleobase-containing compound metabolic process"/>
    <property type="evidence" value="ECO:0007669"/>
    <property type="project" value="InterPro"/>
</dbReference>
<name>A0A162MKB8_CORDF</name>
<organism evidence="2 3">
    <name type="scientific">Akanthomyces lecanii RCEF 1005</name>
    <dbReference type="NCBI Taxonomy" id="1081108"/>
    <lineage>
        <taxon>Eukaryota</taxon>
        <taxon>Fungi</taxon>
        <taxon>Dikarya</taxon>
        <taxon>Ascomycota</taxon>
        <taxon>Pezizomycotina</taxon>
        <taxon>Sordariomycetes</taxon>
        <taxon>Hypocreomycetidae</taxon>
        <taxon>Hypocreales</taxon>
        <taxon>Cordycipitaceae</taxon>
        <taxon>Akanthomyces</taxon>
        <taxon>Cordyceps confragosa</taxon>
    </lineage>
</organism>
<sequence>MSPSTTIVSSVTALERMLDRLATINTRPPPTERPALYLDLEGVQLGRHGSIAVLSLHFLPDAVTYLVDVHELGKAAFDTKNRDDYSLRTILEFPIPKVFFDVRNDSDALFNLYGIALGGVQDLQLMELAANAGGYRPAERVSGLARCVERDLSVSSTEKLDWLQCKKHGQMLFDPKKDGAYKIFNKRPLDPKIVDYCSRDVEILPSLWTTYAAQVCKPDGSGFWRDMIREASKKRVELAREPWYDGQAPGKVSGPWDNELVESAREDWNEDVLLMGVRFQATLEESSFGVFRWVKDGLEQEY</sequence>
<dbReference type="InterPro" id="IPR012337">
    <property type="entry name" value="RNaseH-like_sf"/>
</dbReference>
<dbReference type="Pfam" id="PF01612">
    <property type="entry name" value="DNA_pol_A_exo1"/>
    <property type="match status" value="1"/>
</dbReference>
<reference evidence="2 3" key="1">
    <citation type="journal article" date="2016" name="Genome Biol. Evol.">
        <title>Divergent and convergent evolution of fungal pathogenicity.</title>
        <authorList>
            <person name="Shang Y."/>
            <person name="Xiao G."/>
            <person name="Zheng P."/>
            <person name="Cen K."/>
            <person name="Zhan S."/>
            <person name="Wang C."/>
        </authorList>
    </citation>
    <scope>NUCLEOTIDE SEQUENCE [LARGE SCALE GENOMIC DNA]</scope>
    <source>
        <strain evidence="2 3">RCEF 1005</strain>
    </source>
</reference>
<dbReference type="Proteomes" id="UP000076881">
    <property type="component" value="Unassembled WGS sequence"/>
</dbReference>
<dbReference type="Gene3D" id="3.30.420.10">
    <property type="entry name" value="Ribonuclease H-like superfamily/Ribonuclease H"/>
    <property type="match status" value="1"/>
</dbReference>
<keyword evidence="3" id="KW-1185">Reference proteome</keyword>